<dbReference type="AlphaFoldDB" id="A0A2M6WRY6"/>
<dbReference type="EMBL" id="PFAO01000014">
    <property type="protein sequence ID" value="PIT95543.1"/>
    <property type="molecule type" value="Genomic_DNA"/>
</dbReference>
<feature type="transmembrane region" description="Helical" evidence="1">
    <location>
        <begin position="48"/>
        <end position="66"/>
    </location>
</feature>
<evidence type="ECO:0000256" key="1">
    <source>
        <dbReference type="SAM" id="Phobius"/>
    </source>
</evidence>
<proteinExistence type="predicted"/>
<evidence type="ECO:0000313" key="3">
    <source>
        <dbReference type="Proteomes" id="UP000228964"/>
    </source>
</evidence>
<feature type="transmembrane region" description="Helical" evidence="1">
    <location>
        <begin position="25"/>
        <end position="42"/>
    </location>
</feature>
<organism evidence="2 3">
    <name type="scientific">Candidatus Falkowbacteria bacterium CG10_big_fil_rev_8_21_14_0_10_38_22</name>
    <dbReference type="NCBI Taxonomy" id="1974564"/>
    <lineage>
        <taxon>Bacteria</taxon>
        <taxon>Candidatus Falkowiibacteriota</taxon>
    </lineage>
</organism>
<keyword evidence="1" id="KW-1133">Transmembrane helix</keyword>
<sequence>MQQFTVPQFIDVEDKIIGPVTTRQFIVMLSGFLLMAICYKIFDFSLFVMAGILIILTFGTFAFVKINGRPFHFFTLNLIQTLKRTRLRAWNHLLGKTEADYEIEEDRQTKQISLPLARRYSASRLAELSLIVDTKGAYKGEADDIGVINMPREK</sequence>
<keyword evidence="1" id="KW-0812">Transmembrane</keyword>
<name>A0A2M6WRY6_9BACT</name>
<comment type="caution">
    <text evidence="2">The sequence shown here is derived from an EMBL/GenBank/DDBJ whole genome shotgun (WGS) entry which is preliminary data.</text>
</comment>
<accession>A0A2M6WRY6</accession>
<protein>
    <recommendedName>
        <fullName evidence="4">PrgI family protein</fullName>
    </recommendedName>
</protein>
<dbReference type="Proteomes" id="UP000228964">
    <property type="component" value="Unassembled WGS sequence"/>
</dbReference>
<evidence type="ECO:0000313" key="2">
    <source>
        <dbReference type="EMBL" id="PIT95543.1"/>
    </source>
</evidence>
<keyword evidence="1" id="KW-0472">Membrane</keyword>
<dbReference type="InterPro" id="IPR024414">
    <property type="entry name" value="Uncharacterised_PrgI"/>
</dbReference>
<dbReference type="Pfam" id="PF12666">
    <property type="entry name" value="PrgI"/>
    <property type="match status" value="1"/>
</dbReference>
<gene>
    <name evidence="2" type="ORF">COT96_00665</name>
</gene>
<evidence type="ECO:0008006" key="4">
    <source>
        <dbReference type="Google" id="ProtNLM"/>
    </source>
</evidence>
<reference evidence="3" key="1">
    <citation type="submission" date="2017-09" db="EMBL/GenBank/DDBJ databases">
        <title>Depth-based differentiation of microbial function through sediment-hosted aquifers and enrichment of novel symbionts in the deep terrestrial subsurface.</title>
        <authorList>
            <person name="Probst A.J."/>
            <person name="Ladd B."/>
            <person name="Jarett J.K."/>
            <person name="Geller-Mcgrath D.E."/>
            <person name="Sieber C.M.K."/>
            <person name="Emerson J.B."/>
            <person name="Anantharaman K."/>
            <person name="Thomas B.C."/>
            <person name="Malmstrom R."/>
            <person name="Stieglmeier M."/>
            <person name="Klingl A."/>
            <person name="Woyke T."/>
            <person name="Ryan C.M."/>
            <person name="Banfield J.F."/>
        </authorList>
    </citation>
    <scope>NUCLEOTIDE SEQUENCE [LARGE SCALE GENOMIC DNA]</scope>
</reference>